<organism evidence="6 7">
    <name type="scientific">Aspergillus caelatus</name>
    <dbReference type="NCBI Taxonomy" id="61420"/>
    <lineage>
        <taxon>Eukaryota</taxon>
        <taxon>Fungi</taxon>
        <taxon>Dikarya</taxon>
        <taxon>Ascomycota</taxon>
        <taxon>Pezizomycotina</taxon>
        <taxon>Eurotiomycetes</taxon>
        <taxon>Eurotiomycetidae</taxon>
        <taxon>Eurotiales</taxon>
        <taxon>Aspergillaceae</taxon>
        <taxon>Aspergillus</taxon>
        <taxon>Aspergillus subgen. Circumdati</taxon>
    </lineage>
</organism>
<dbReference type="InterPro" id="IPR010610">
    <property type="entry name" value="EryCIII-like_C"/>
</dbReference>
<dbReference type="GO" id="GO:0016906">
    <property type="term" value="F:sterol 3-beta-glucosyltransferase activity"/>
    <property type="evidence" value="ECO:0007669"/>
    <property type="project" value="UniProtKB-ARBA"/>
</dbReference>
<evidence type="ECO:0000259" key="5">
    <source>
        <dbReference type="Pfam" id="PF06722"/>
    </source>
</evidence>
<dbReference type="Proteomes" id="UP000326268">
    <property type="component" value="Unassembled WGS sequence"/>
</dbReference>
<keyword evidence="3" id="KW-0443">Lipid metabolism</keyword>
<dbReference type="AlphaFoldDB" id="A0A5N6ZVK1"/>
<name>A0A5N6ZVK1_9EURO</name>
<accession>A0A5N6ZVK1</accession>
<evidence type="ECO:0000256" key="3">
    <source>
        <dbReference type="ARBA" id="ARBA00023098"/>
    </source>
</evidence>
<dbReference type="EMBL" id="ML737731">
    <property type="protein sequence ID" value="KAE8361542.1"/>
    <property type="molecule type" value="Genomic_DNA"/>
</dbReference>
<dbReference type="CDD" id="cd03784">
    <property type="entry name" value="GT1_Gtf-like"/>
    <property type="match status" value="1"/>
</dbReference>
<keyword evidence="7" id="KW-1185">Reference proteome</keyword>
<dbReference type="GO" id="GO:0006629">
    <property type="term" value="P:lipid metabolic process"/>
    <property type="evidence" value="ECO:0007669"/>
    <property type="project" value="UniProtKB-KW"/>
</dbReference>
<dbReference type="SUPFAM" id="SSF53756">
    <property type="entry name" value="UDP-Glycosyltransferase/glycogen phosphorylase"/>
    <property type="match status" value="1"/>
</dbReference>
<reference evidence="6 7" key="1">
    <citation type="submission" date="2019-04" db="EMBL/GenBank/DDBJ databases">
        <title>Friends and foes A comparative genomics studyof 23 Aspergillus species from section Flavi.</title>
        <authorList>
            <consortium name="DOE Joint Genome Institute"/>
            <person name="Kjaerbolling I."/>
            <person name="Vesth T."/>
            <person name="Frisvad J.C."/>
            <person name="Nybo J.L."/>
            <person name="Theobald S."/>
            <person name="Kildgaard S."/>
            <person name="Isbrandt T."/>
            <person name="Kuo A."/>
            <person name="Sato A."/>
            <person name="Lyhne E.K."/>
            <person name="Kogle M.E."/>
            <person name="Wiebenga A."/>
            <person name="Kun R.S."/>
            <person name="Lubbers R.J."/>
            <person name="Makela M.R."/>
            <person name="Barry K."/>
            <person name="Chovatia M."/>
            <person name="Clum A."/>
            <person name="Daum C."/>
            <person name="Haridas S."/>
            <person name="He G."/>
            <person name="LaButti K."/>
            <person name="Lipzen A."/>
            <person name="Mondo S."/>
            <person name="Riley R."/>
            <person name="Salamov A."/>
            <person name="Simmons B.A."/>
            <person name="Magnuson J.K."/>
            <person name="Henrissat B."/>
            <person name="Mortensen U.H."/>
            <person name="Larsen T.O."/>
            <person name="Devries R.P."/>
            <person name="Grigoriev I.V."/>
            <person name="Machida M."/>
            <person name="Baker S.E."/>
            <person name="Andersen M.R."/>
        </authorList>
    </citation>
    <scope>NUCLEOTIDE SEQUENCE [LARGE SCALE GENOMIC DNA]</scope>
    <source>
        <strain evidence="6 7">CBS 763.97</strain>
    </source>
</reference>
<evidence type="ECO:0000256" key="2">
    <source>
        <dbReference type="ARBA" id="ARBA00022679"/>
    </source>
</evidence>
<dbReference type="GeneID" id="43652422"/>
<dbReference type="PANTHER" id="PTHR48050:SF13">
    <property type="entry name" value="STEROL 3-BETA-GLUCOSYLTRANSFERASE UGT80A2"/>
    <property type="match status" value="1"/>
</dbReference>
<gene>
    <name evidence="6" type="ORF">BDV27DRAFT_132880</name>
</gene>
<dbReference type="GO" id="GO:0012505">
    <property type="term" value="C:endomembrane system"/>
    <property type="evidence" value="ECO:0007669"/>
    <property type="project" value="UniProtKB-SubCell"/>
</dbReference>
<dbReference type="InterPro" id="IPR050426">
    <property type="entry name" value="Glycosyltransferase_28"/>
</dbReference>
<comment type="subcellular location">
    <subcellularLocation>
        <location evidence="1">Endomembrane system</location>
        <topology evidence="1">Peripheral membrane protein</topology>
    </subcellularLocation>
</comment>
<feature type="domain" description="Erythromycin biosynthesis protein CIII-like C-terminal" evidence="5">
    <location>
        <begin position="410"/>
        <end position="504"/>
    </location>
</feature>
<dbReference type="OrthoDB" id="5835829at2759"/>
<dbReference type="FunFam" id="3.40.50.2000:FF:000268">
    <property type="entry name" value="Glycosyltransferase family 1 protein"/>
    <property type="match status" value="1"/>
</dbReference>
<dbReference type="InterPro" id="IPR004276">
    <property type="entry name" value="GlycoTrans_28_N"/>
</dbReference>
<protein>
    <submittedName>
        <fullName evidence="6">Uncharacterized protein</fullName>
    </submittedName>
</protein>
<dbReference type="PANTHER" id="PTHR48050">
    <property type="entry name" value="STEROL 3-BETA-GLUCOSYLTRANSFERASE"/>
    <property type="match status" value="1"/>
</dbReference>
<dbReference type="GO" id="GO:0005975">
    <property type="term" value="P:carbohydrate metabolic process"/>
    <property type="evidence" value="ECO:0007669"/>
    <property type="project" value="InterPro"/>
</dbReference>
<evidence type="ECO:0000313" key="7">
    <source>
        <dbReference type="Proteomes" id="UP000326268"/>
    </source>
</evidence>
<dbReference type="InterPro" id="IPR002213">
    <property type="entry name" value="UDP_glucos_trans"/>
</dbReference>
<sequence length="845" mass="93296">MPNQTEAMSNFVATFPCPQIPAWLRARRSSSTGLGNGTIITKKDGRLDIDLDEGIPRVVQLAYALTRRPSILAPQRNKEVIHFPLKLNILLQVVGSRGDVQPFIVLGKALQAHGHRVRLATHLMFRDFVNEHGLEFFNIGGDPGELMSFMVKNPYLIPNIESLFDGSVTRRRKELRAIIGGCWRSCFEAGEGISTISNDPITVSPFVADAIIANPPSFAHIHCAEKLGVPLHMMFTMPWSPTQAFPHPLANIASRGTERTVGNLTSYVLTEMLIWQGVGDLINDFRRFELGLDQLDDLNGSTLIDRLQIPFTYLWSPSLLGKPNDWKQHIEITGFNFLPEHGTYKPPQDLVEFLSVGDPPIYIGFGSIVVDDPDALTKTILNAVKLTGQRALVSKGWGGLGAEQINWPDVFFLDNVPHHWLFKHVSCVVHHGGAGTTATGLALGRPTLVVPFFGDQPFWGSLVAKNGAGPEPIPHKTLTADNLANAIAFCLTPTTVEHAQSLSQRINAEDGAQAALESFHQQLRPDQLRCALCPNRPAVWRIRETKTVISAFAAAVLIQNKELTHKHIKLYRAQQYDIHPGAETFGGAVDNFLNGFIELPVNMTRIFSQPVSDRVAAHFNLDSCNAQTAALQTLAVSSASAESPDITTHVHAKTIPKAHKRGFLQRTAVNIFYVQCRFLNWLIQIPMGTTYLLAHGLHNIPRLYHDRTVRDTPEIIGFRSGLHAAGKVFINGFYDGVTGIVTHPAQGWKDNRISGMAKGLGKGLGGIFFKPQAGLWGLLGFPLKGIHRGIERSYGADRKAYIFESRISQGFTELGSASNEEKNAVLEKWKSYRTGALWKIRKNAV</sequence>
<evidence type="ECO:0000313" key="6">
    <source>
        <dbReference type="EMBL" id="KAE8361542.1"/>
    </source>
</evidence>
<keyword evidence="2" id="KW-0808">Transferase</keyword>
<dbReference type="RefSeq" id="XP_031924623.1">
    <property type="nucleotide sequence ID" value="XM_032067976.1"/>
</dbReference>
<dbReference type="Gene3D" id="3.40.50.2000">
    <property type="entry name" value="Glycogen Phosphorylase B"/>
    <property type="match status" value="2"/>
</dbReference>
<feature type="domain" description="Glycosyltransferase family 28 N-terminal" evidence="4">
    <location>
        <begin position="89"/>
        <end position="246"/>
    </location>
</feature>
<dbReference type="FunFam" id="3.40.50.2000:FF:000009">
    <property type="entry name" value="Sterol 3-beta-glucosyltransferase UGT80A2"/>
    <property type="match status" value="1"/>
</dbReference>
<dbReference type="Pfam" id="PF06722">
    <property type="entry name" value="EryCIII-like_C"/>
    <property type="match status" value="1"/>
</dbReference>
<evidence type="ECO:0000256" key="1">
    <source>
        <dbReference type="ARBA" id="ARBA00004184"/>
    </source>
</evidence>
<evidence type="ECO:0000259" key="4">
    <source>
        <dbReference type="Pfam" id="PF03033"/>
    </source>
</evidence>
<proteinExistence type="predicted"/>
<dbReference type="Pfam" id="PF03033">
    <property type="entry name" value="Glyco_transf_28"/>
    <property type="match status" value="1"/>
</dbReference>